<evidence type="ECO:0000256" key="5">
    <source>
        <dbReference type="ARBA" id="ARBA00022670"/>
    </source>
</evidence>
<comment type="similarity">
    <text evidence="2">Belongs to the peptidase M1 family.</text>
</comment>
<dbReference type="InterPro" id="IPR014782">
    <property type="entry name" value="Peptidase_M1_dom"/>
</dbReference>
<dbReference type="GO" id="GO:0005615">
    <property type="term" value="C:extracellular space"/>
    <property type="evidence" value="ECO:0007669"/>
    <property type="project" value="TreeGrafter"/>
</dbReference>
<gene>
    <name evidence="17" type="ORF">OBRU01_15688</name>
</gene>
<dbReference type="Gene3D" id="1.10.390.10">
    <property type="entry name" value="Neutral Protease Domain 2"/>
    <property type="match status" value="1"/>
</dbReference>
<feature type="domain" description="Aminopeptidase N-like N-terminal" evidence="16">
    <location>
        <begin position="30"/>
        <end position="155"/>
    </location>
</feature>
<evidence type="ECO:0000313" key="17">
    <source>
        <dbReference type="EMBL" id="KOB70213.1"/>
    </source>
</evidence>
<protein>
    <submittedName>
        <fullName evidence="17">Aminopeptidase N-5</fullName>
    </submittedName>
</protein>
<feature type="non-terminal residue" evidence="17">
    <location>
        <position position="570"/>
    </location>
</feature>
<evidence type="ECO:0000256" key="6">
    <source>
        <dbReference type="ARBA" id="ARBA00022723"/>
    </source>
</evidence>
<feature type="signal peptide" evidence="14">
    <location>
        <begin position="1"/>
        <end position="19"/>
    </location>
</feature>
<reference evidence="17 18" key="1">
    <citation type="journal article" date="2015" name="Genome Biol. Evol.">
        <title>The genome of winter moth (Operophtera brumata) provides a genomic perspective on sexual dimorphism and phenology.</title>
        <authorList>
            <person name="Derks M.F."/>
            <person name="Smit S."/>
            <person name="Salis L."/>
            <person name="Schijlen E."/>
            <person name="Bossers A."/>
            <person name="Mateman C."/>
            <person name="Pijl A.S."/>
            <person name="de Ridder D."/>
            <person name="Groenen M.A."/>
            <person name="Visser M.E."/>
            <person name="Megens H.J."/>
        </authorList>
    </citation>
    <scope>NUCLEOTIDE SEQUENCE [LARGE SCALE GENOMIC DNA]</scope>
    <source>
        <strain evidence="17">WM2013NL</strain>
        <tissue evidence="17">Head and thorax</tissue>
    </source>
</reference>
<comment type="cofactor">
    <cofactor evidence="12">
        <name>Zn(2+)</name>
        <dbReference type="ChEBI" id="CHEBI:29105"/>
    </cofactor>
    <text evidence="12">Binds 1 zinc ion per subunit.</text>
</comment>
<keyword evidence="5" id="KW-0645">Protease</keyword>
<evidence type="ECO:0000256" key="9">
    <source>
        <dbReference type="ARBA" id="ARBA00023049"/>
    </source>
</evidence>
<dbReference type="InterPro" id="IPR001930">
    <property type="entry name" value="Peptidase_M1"/>
</dbReference>
<keyword evidence="4" id="KW-0472">Membrane</keyword>
<evidence type="ECO:0000256" key="1">
    <source>
        <dbReference type="ARBA" id="ARBA00004609"/>
    </source>
</evidence>
<dbReference type="Pfam" id="PF17900">
    <property type="entry name" value="Peptidase_M1_N"/>
    <property type="match status" value="1"/>
</dbReference>
<evidence type="ECO:0000256" key="7">
    <source>
        <dbReference type="ARBA" id="ARBA00022801"/>
    </source>
</evidence>
<keyword evidence="3 17" id="KW-0031">Aminopeptidase</keyword>
<keyword evidence="8 12" id="KW-0862">Zinc</keyword>
<dbReference type="FunFam" id="1.10.390.10:FF:000013">
    <property type="entry name" value="Aminopeptidase N"/>
    <property type="match status" value="1"/>
</dbReference>
<keyword evidence="4" id="KW-0336">GPI-anchor</keyword>
<dbReference type="GO" id="GO:0005886">
    <property type="term" value="C:plasma membrane"/>
    <property type="evidence" value="ECO:0007669"/>
    <property type="project" value="UniProtKB-SubCell"/>
</dbReference>
<dbReference type="Pfam" id="PF01433">
    <property type="entry name" value="Peptidase_M1"/>
    <property type="match status" value="1"/>
</dbReference>
<evidence type="ECO:0000313" key="18">
    <source>
        <dbReference type="Proteomes" id="UP000037510"/>
    </source>
</evidence>
<evidence type="ECO:0000256" key="14">
    <source>
        <dbReference type="SAM" id="SignalP"/>
    </source>
</evidence>
<feature type="binding site" evidence="12">
    <location>
        <position position="279"/>
    </location>
    <ligand>
        <name>Zn(2+)</name>
        <dbReference type="ChEBI" id="CHEBI:29105"/>
        <note>catalytic</note>
    </ligand>
</feature>
<dbReference type="GO" id="GO:0070006">
    <property type="term" value="F:metalloaminopeptidase activity"/>
    <property type="evidence" value="ECO:0007669"/>
    <property type="project" value="TreeGrafter"/>
</dbReference>
<evidence type="ECO:0000259" key="16">
    <source>
        <dbReference type="Pfam" id="PF17900"/>
    </source>
</evidence>
<evidence type="ECO:0000256" key="4">
    <source>
        <dbReference type="ARBA" id="ARBA00022622"/>
    </source>
</evidence>
<keyword evidence="18" id="KW-1185">Reference proteome</keyword>
<dbReference type="GO" id="GO:0008270">
    <property type="term" value="F:zinc ion binding"/>
    <property type="evidence" value="ECO:0007669"/>
    <property type="project" value="InterPro"/>
</dbReference>
<dbReference type="CDD" id="cd09601">
    <property type="entry name" value="M1_APN-Q_like"/>
    <property type="match status" value="1"/>
</dbReference>
<dbReference type="PRINTS" id="PR00756">
    <property type="entry name" value="ALADIPTASE"/>
</dbReference>
<sequence length="570" mass="64928">MYMYLLTLAMLCQASSVFSDTNYRLNTPIKPKAYSIAITPYFNTNDTNAFTFDGEVDITFTTEKETNLIKLHSQDLIFKDANIKILNGANSIPLSVSNPLEFDTNYTFAFINLQVDLQIGVEYSLKITYRGPIRADLNGFYRNYYIEKGVKKEIFYPTPIMSTYLVAFMVSEFEGIEHTNGTKEFGIFTRPEALNQTEYALDFGMKVVDALGAYFGIDYYSTDAHLKLDHIALPDFNAGAMENWGLIKYRESLLLYVPEDSTPYYKYRVAQIVAHETTHMWFGNLVTCHWWSNTWLNEGFANYFQDYITAFVDPDVASANVLVTGSVYAAYDADNTPTSSPITNENVNSPAEISGHFGTITYQKAGSVIRMMHHLIGDAGFRHGLNNYLQTNKFTSGYPDKLFKALDIGVQNTSSLAMYPNTDITEVMSSWISQAGHPILHVDINYETDNVLLTQKRFYTNSSYSSNETYNIPITYTTGVDPDFIITKPVMVMKNKTHEFSIPGIHEDRRWIVNDLFAFLFADEVSFTRLQRVLEFMSTETDYSVWYAAIRGLNKLWHTYLGSEALADIE</sequence>
<accession>A0A0L7L408</accession>
<dbReference type="InterPro" id="IPR042097">
    <property type="entry name" value="Aminopeptidase_N-like_N_sf"/>
</dbReference>
<dbReference type="InterPro" id="IPR050344">
    <property type="entry name" value="Peptidase_M1_aminopeptidases"/>
</dbReference>
<keyword evidence="6 12" id="KW-0479">Metal-binding</keyword>
<dbReference type="SUPFAM" id="SSF63737">
    <property type="entry name" value="Leukotriene A4 hydrolase N-terminal domain"/>
    <property type="match status" value="1"/>
</dbReference>
<dbReference type="EMBL" id="JTDY01003068">
    <property type="protein sequence ID" value="KOB70213.1"/>
    <property type="molecule type" value="Genomic_DNA"/>
</dbReference>
<evidence type="ECO:0000256" key="13">
    <source>
        <dbReference type="PIRSR" id="PIRSR634016-4"/>
    </source>
</evidence>
<dbReference type="STRING" id="104452.A0A0L7L408"/>
<dbReference type="GO" id="GO:0006508">
    <property type="term" value="P:proteolysis"/>
    <property type="evidence" value="ECO:0007669"/>
    <property type="project" value="UniProtKB-KW"/>
</dbReference>
<dbReference type="GO" id="GO:0042277">
    <property type="term" value="F:peptide binding"/>
    <property type="evidence" value="ECO:0007669"/>
    <property type="project" value="TreeGrafter"/>
</dbReference>
<feature type="binding site" evidence="12">
    <location>
        <position position="298"/>
    </location>
    <ligand>
        <name>Zn(2+)</name>
        <dbReference type="ChEBI" id="CHEBI:29105"/>
        <note>catalytic</note>
    </ligand>
</feature>
<evidence type="ECO:0000256" key="11">
    <source>
        <dbReference type="PIRSR" id="PIRSR634016-1"/>
    </source>
</evidence>
<evidence type="ECO:0000256" key="3">
    <source>
        <dbReference type="ARBA" id="ARBA00022438"/>
    </source>
</evidence>
<keyword evidence="7" id="KW-0378">Hydrolase</keyword>
<evidence type="ECO:0000256" key="10">
    <source>
        <dbReference type="ARBA" id="ARBA00023288"/>
    </source>
</evidence>
<dbReference type="Proteomes" id="UP000037510">
    <property type="component" value="Unassembled WGS sequence"/>
</dbReference>
<comment type="caution">
    <text evidence="17">The sequence shown here is derived from an EMBL/GenBank/DDBJ whole genome shotgun (WGS) entry which is preliminary data.</text>
</comment>
<evidence type="ECO:0000256" key="12">
    <source>
        <dbReference type="PIRSR" id="PIRSR634016-3"/>
    </source>
</evidence>
<feature type="binding site" evidence="12">
    <location>
        <position position="275"/>
    </location>
    <ligand>
        <name>Zn(2+)</name>
        <dbReference type="ChEBI" id="CHEBI:29105"/>
        <note>catalytic</note>
    </ligand>
</feature>
<feature type="active site" description="Proton acceptor" evidence="11">
    <location>
        <position position="276"/>
    </location>
</feature>
<evidence type="ECO:0000259" key="15">
    <source>
        <dbReference type="Pfam" id="PF01433"/>
    </source>
</evidence>
<dbReference type="InterPro" id="IPR027268">
    <property type="entry name" value="Peptidase_M4/M1_CTD_sf"/>
</dbReference>
<dbReference type="PANTHER" id="PTHR11533:SF301">
    <property type="entry name" value="AMINOPEPTIDASE"/>
    <property type="match status" value="1"/>
</dbReference>
<evidence type="ECO:0000256" key="2">
    <source>
        <dbReference type="ARBA" id="ARBA00010136"/>
    </source>
</evidence>
<keyword evidence="9" id="KW-0482">Metalloprotease</keyword>
<dbReference type="Gene3D" id="2.60.40.1730">
    <property type="entry name" value="tricorn interacting facor f3 domain"/>
    <property type="match status" value="1"/>
</dbReference>
<dbReference type="SUPFAM" id="SSF55486">
    <property type="entry name" value="Metalloproteases ('zincins'), catalytic domain"/>
    <property type="match status" value="1"/>
</dbReference>
<dbReference type="InterPro" id="IPR045357">
    <property type="entry name" value="Aminopeptidase_N-like_N"/>
</dbReference>
<dbReference type="AlphaFoldDB" id="A0A0L7L408"/>
<dbReference type="InterPro" id="IPR034016">
    <property type="entry name" value="M1_APN-typ"/>
</dbReference>
<feature type="domain" description="Peptidase M1 membrane alanine aminopeptidase" evidence="15">
    <location>
        <begin position="199"/>
        <end position="431"/>
    </location>
</feature>
<dbReference type="Gene3D" id="2.60.40.1910">
    <property type="match status" value="1"/>
</dbReference>
<feature type="site" description="Transition state stabilizer" evidence="13">
    <location>
        <position position="362"/>
    </location>
</feature>
<name>A0A0L7L408_OPEBR</name>
<dbReference type="GO" id="GO:0005737">
    <property type="term" value="C:cytoplasm"/>
    <property type="evidence" value="ECO:0007669"/>
    <property type="project" value="TreeGrafter"/>
</dbReference>
<feature type="chain" id="PRO_5005573028" evidence="14">
    <location>
        <begin position="20"/>
        <end position="570"/>
    </location>
</feature>
<keyword evidence="14" id="KW-0732">Signal</keyword>
<comment type="subcellular location">
    <subcellularLocation>
        <location evidence="1">Cell membrane</location>
        <topology evidence="1">Lipid-anchor</topology>
        <topology evidence="1">GPI-anchor</topology>
    </subcellularLocation>
</comment>
<dbReference type="GO" id="GO:0043171">
    <property type="term" value="P:peptide catabolic process"/>
    <property type="evidence" value="ECO:0007669"/>
    <property type="project" value="TreeGrafter"/>
</dbReference>
<keyword evidence="10" id="KW-0449">Lipoprotein</keyword>
<keyword evidence="4" id="KW-0325">Glycoprotein</keyword>
<proteinExistence type="inferred from homology"/>
<organism evidence="17 18">
    <name type="scientific">Operophtera brumata</name>
    <name type="common">Winter moth</name>
    <name type="synonym">Phalaena brumata</name>
    <dbReference type="NCBI Taxonomy" id="104452"/>
    <lineage>
        <taxon>Eukaryota</taxon>
        <taxon>Metazoa</taxon>
        <taxon>Ecdysozoa</taxon>
        <taxon>Arthropoda</taxon>
        <taxon>Hexapoda</taxon>
        <taxon>Insecta</taxon>
        <taxon>Pterygota</taxon>
        <taxon>Neoptera</taxon>
        <taxon>Endopterygota</taxon>
        <taxon>Lepidoptera</taxon>
        <taxon>Glossata</taxon>
        <taxon>Ditrysia</taxon>
        <taxon>Geometroidea</taxon>
        <taxon>Geometridae</taxon>
        <taxon>Larentiinae</taxon>
        <taxon>Operophtera</taxon>
    </lineage>
</organism>
<dbReference type="GO" id="GO:0098552">
    <property type="term" value="C:side of membrane"/>
    <property type="evidence" value="ECO:0007669"/>
    <property type="project" value="UniProtKB-KW"/>
</dbReference>
<dbReference type="PANTHER" id="PTHR11533">
    <property type="entry name" value="PROTEASE M1 ZINC METALLOPROTEASE"/>
    <property type="match status" value="1"/>
</dbReference>
<evidence type="ECO:0000256" key="8">
    <source>
        <dbReference type="ARBA" id="ARBA00022833"/>
    </source>
</evidence>